<sequence>MISSIFEKTKPINYVIVFGFLAVFYWLAHFLLFSRGHDPEELIWQLFVLGALLFSLFVVNFICHRNKITGTNSYALLFYAMLMLVFPETMTDSSAILCSFFLLLATRRIISLKSLRNIKLKIFDATIWIMTSSLFYNWAILYLLLVLAAIYIYEPKNIRNWLVPFAGIFTVFAIAYCVLILIEKPHLLGEHYKFSVNFNSQYFFDWNNSTRLIIYILATSLAALLAFIKLGKSGLGKIITMRLIALSFGIGIVLKILTTSENTYPVILTFFPAVVFMTNYLESVKRPNIKEVILMLTVFIPIMVFFIGLILK</sequence>
<reference evidence="2 3" key="1">
    <citation type="submission" date="2018-10" db="EMBL/GenBank/DDBJ databases">
        <title>Ulvibacterium marinum gen. nov., sp. nov., a novel marine bacterium of the family Flavobacteriaceae, isolated from a culture of the green alga Ulva prolifera.</title>
        <authorList>
            <person name="Zhang Z."/>
        </authorList>
    </citation>
    <scope>NUCLEOTIDE SEQUENCE [LARGE SCALE GENOMIC DNA]</scope>
    <source>
        <strain evidence="2 3">CCMM003</strain>
    </source>
</reference>
<dbReference type="OrthoDB" id="1439867at2"/>
<evidence type="ECO:0000313" key="2">
    <source>
        <dbReference type="EMBL" id="RKN82755.1"/>
    </source>
</evidence>
<accession>A0A3B0C903</accession>
<dbReference type="InterPro" id="IPR045625">
    <property type="entry name" value="DUF6427"/>
</dbReference>
<dbReference type="AlphaFoldDB" id="A0A3B0C903"/>
<comment type="caution">
    <text evidence="2">The sequence shown here is derived from an EMBL/GenBank/DDBJ whole genome shotgun (WGS) entry which is preliminary data.</text>
</comment>
<feature type="transmembrane region" description="Helical" evidence="1">
    <location>
        <begin position="43"/>
        <end position="63"/>
    </location>
</feature>
<feature type="transmembrane region" description="Helical" evidence="1">
    <location>
        <begin position="238"/>
        <end position="257"/>
    </location>
</feature>
<feature type="transmembrane region" description="Helical" evidence="1">
    <location>
        <begin position="160"/>
        <end position="182"/>
    </location>
</feature>
<proteinExistence type="predicted"/>
<evidence type="ECO:0000313" key="3">
    <source>
        <dbReference type="Proteomes" id="UP000276603"/>
    </source>
</evidence>
<dbReference type="Pfam" id="PF19992">
    <property type="entry name" value="DUF6427"/>
    <property type="match status" value="1"/>
</dbReference>
<feature type="transmembrane region" description="Helical" evidence="1">
    <location>
        <begin position="12"/>
        <end position="31"/>
    </location>
</feature>
<organism evidence="2 3">
    <name type="scientific">Ulvibacterium marinum</name>
    <dbReference type="NCBI Taxonomy" id="2419782"/>
    <lineage>
        <taxon>Bacteria</taxon>
        <taxon>Pseudomonadati</taxon>
        <taxon>Bacteroidota</taxon>
        <taxon>Flavobacteriia</taxon>
        <taxon>Flavobacteriales</taxon>
        <taxon>Flavobacteriaceae</taxon>
        <taxon>Ulvibacterium</taxon>
    </lineage>
</organism>
<evidence type="ECO:0000256" key="1">
    <source>
        <dbReference type="SAM" id="Phobius"/>
    </source>
</evidence>
<feature type="transmembrane region" description="Helical" evidence="1">
    <location>
        <begin position="125"/>
        <end position="153"/>
    </location>
</feature>
<keyword evidence="3" id="KW-1185">Reference proteome</keyword>
<keyword evidence="1" id="KW-0472">Membrane</keyword>
<feature type="transmembrane region" description="Helical" evidence="1">
    <location>
        <begin position="293"/>
        <end position="311"/>
    </location>
</feature>
<feature type="transmembrane region" description="Helical" evidence="1">
    <location>
        <begin position="263"/>
        <end position="281"/>
    </location>
</feature>
<feature type="transmembrane region" description="Helical" evidence="1">
    <location>
        <begin position="75"/>
        <end position="105"/>
    </location>
</feature>
<protein>
    <recommendedName>
        <fullName evidence="4">Beta-carotene 15,15'-monooxygenase</fullName>
    </recommendedName>
</protein>
<keyword evidence="1" id="KW-0812">Transmembrane</keyword>
<feature type="transmembrane region" description="Helical" evidence="1">
    <location>
        <begin position="212"/>
        <end position="231"/>
    </location>
</feature>
<evidence type="ECO:0008006" key="4">
    <source>
        <dbReference type="Google" id="ProtNLM"/>
    </source>
</evidence>
<dbReference type="RefSeq" id="WP_120709946.1">
    <property type="nucleotide sequence ID" value="NZ_RBCJ01000001.1"/>
</dbReference>
<name>A0A3B0C903_9FLAO</name>
<dbReference type="EMBL" id="RBCJ01000001">
    <property type="protein sequence ID" value="RKN82755.1"/>
    <property type="molecule type" value="Genomic_DNA"/>
</dbReference>
<gene>
    <name evidence="2" type="ORF">D7Z94_02635</name>
</gene>
<dbReference type="Proteomes" id="UP000276603">
    <property type="component" value="Unassembled WGS sequence"/>
</dbReference>
<keyword evidence="1" id="KW-1133">Transmembrane helix</keyword>